<keyword evidence="2" id="KW-1185">Reference proteome</keyword>
<reference evidence="1 2" key="1">
    <citation type="submission" date="2015-07" db="EMBL/GenBank/DDBJ databases">
        <title>Genome sequencing of Kibdelosporangium phytohabitans.</title>
        <authorList>
            <person name="Qin S."/>
            <person name="Xing K."/>
        </authorList>
    </citation>
    <scope>NUCLEOTIDE SEQUENCE [LARGE SCALE GENOMIC DNA]</scope>
    <source>
        <strain evidence="1 2">KLBMP1111</strain>
    </source>
</reference>
<accession>A0A0N9HXS0</accession>
<dbReference type="InterPro" id="IPR018655">
    <property type="entry name" value="DUF2086"/>
</dbReference>
<sequence>MRSVSSADWSALTDEVNTYGCALTPRILTAAQCESVAALYDDAAKFRSTIDMERYRFGAGQYRYFTSPAPKLVARLREAFYPHLLPIARDWAAKLGQPAPWPDELAEWLDMCHRAGQTKPTPILLRYGKGDWNALHRDLYGDLVFPLQVVIGLNVPNEDHTGGEFMLVEQRPRAQSRGMATLLPQGHGLVFTTRDRPVRSARGWSASPVRHGVSVVRSGIRHTLGLVFHDAA</sequence>
<dbReference type="STRING" id="860235.AOZ06_27970"/>
<dbReference type="RefSeq" id="WP_054292119.1">
    <property type="nucleotide sequence ID" value="NZ_CP012752.1"/>
</dbReference>
<dbReference type="Proteomes" id="UP000063699">
    <property type="component" value="Chromosome"/>
</dbReference>
<proteinExistence type="predicted"/>
<organism evidence="1 2">
    <name type="scientific">Kibdelosporangium phytohabitans</name>
    <dbReference type="NCBI Taxonomy" id="860235"/>
    <lineage>
        <taxon>Bacteria</taxon>
        <taxon>Bacillati</taxon>
        <taxon>Actinomycetota</taxon>
        <taxon>Actinomycetes</taxon>
        <taxon>Pseudonocardiales</taxon>
        <taxon>Pseudonocardiaceae</taxon>
        <taxon>Kibdelosporangium</taxon>
    </lineage>
</organism>
<evidence type="ECO:0000313" key="1">
    <source>
        <dbReference type="EMBL" id="ALG10216.1"/>
    </source>
</evidence>
<dbReference type="OrthoDB" id="9781972at2"/>
<name>A0A0N9HXS0_9PSEU</name>
<dbReference type="Pfam" id="PF09859">
    <property type="entry name" value="Oxygenase-NA"/>
    <property type="match status" value="1"/>
</dbReference>
<evidence type="ECO:0000313" key="2">
    <source>
        <dbReference type="Proteomes" id="UP000063699"/>
    </source>
</evidence>
<dbReference type="AlphaFoldDB" id="A0A0N9HXS0"/>
<gene>
    <name evidence="1" type="ORF">AOZ06_27970</name>
</gene>
<protein>
    <submittedName>
        <fullName evidence="1">Proline hydroxylase</fullName>
    </submittedName>
</protein>
<dbReference type="KEGG" id="kphy:AOZ06_27970"/>
<dbReference type="EMBL" id="CP012752">
    <property type="protein sequence ID" value="ALG10216.1"/>
    <property type="molecule type" value="Genomic_DNA"/>
</dbReference>